<dbReference type="SUPFAM" id="SSF55347">
    <property type="entry name" value="Glyceraldehyde-3-phosphate dehydrogenase-like, C-terminal domain"/>
    <property type="match status" value="1"/>
</dbReference>
<gene>
    <name evidence="5" type="ORF">FHS68_000868</name>
</gene>
<evidence type="ECO:0000259" key="4">
    <source>
        <dbReference type="Pfam" id="PF22725"/>
    </source>
</evidence>
<accession>A0ABX0UG81</accession>
<comment type="similarity">
    <text evidence="1">Belongs to the Gfo/Idh/MocA family.</text>
</comment>
<name>A0ABX0UG81_9BACT</name>
<dbReference type="InterPro" id="IPR000683">
    <property type="entry name" value="Gfo/Idh/MocA-like_OxRdtase_N"/>
</dbReference>
<feature type="domain" description="GFO/IDH/MocA-like oxidoreductase" evidence="4">
    <location>
        <begin position="176"/>
        <end position="295"/>
    </location>
</feature>
<sequence>MNSRRDFLQKFSLGIGAATLVATAEPVSAAKTLIPDAPKADKQLRVALMGLGGYANIVARGMKECKTAKLVGIVTGTPSKIPEWKQKYGIEDKNIYNYENLNEIKNNPDIDLVYVITPNSLHHKHVLQVAAAGKHVISEKPVADNAKQAQEMIAACEKAGVKFYIGYRLHFEPHTREVVRMREAGEFGKIMHVNNYMGFKSGDPNQWRLKKALAGGGAMMDVGVYALNGARYCTGEEPIWVTAQESKTDPVKFKDVDETITFQLGFPSGIIANCGCTYNFNHSERLHVMGDKGWAELNPAFGYGPIRGITHKGPIEQPDVNHQAYQMDGIADAILNGKPDPNVTGAEGLKDMVVVDAVYESIKKNGAKIFINK</sequence>
<dbReference type="Gene3D" id="3.40.50.720">
    <property type="entry name" value="NAD(P)-binding Rossmann-like Domain"/>
    <property type="match status" value="1"/>
</dbReference>
<dbReference type="RefSeq" id="WP_167267540.1">
    <property type="nucleotide sequence ID" value="NZ_JAASQJ010000001.1"/>
</dbReference>
<dbReference type="InterPro" id="IPR006311">
    <property type="entry name" value="TAT_signal"/>
</dbReference>
<evidence type="ECO:0000256" key="1">
    <source>
        <dbReference type="ARBA" id="ARBA00010928"/>
    </source>
</evidence>
<dbReference type="PANTHER" id="PTHR22604">
    <property type="entry name" value="OXIDOREDUCTASES"/>
    <property type="match status" value="1"/>
</dbReference>
<dbReference type="EMBL" id="JAASQJ010000001">
    <property type="protein sequence ID" value="NIJ51712.1"/>
    <property type="molecule type" value="Genomic_DNA"/>
</dbReference>
<dbReference type="PRINTS" id="PR01775">
    <property type="entry name" value="GLFROXRDTASE"/>
</dbReference>
<dbReference type="PROSITE" id="PS51318">
    <property type="entry name" value="TAT"/>
    <property type="match status" value="1"/>
</dbReference>
<dbReference type="InterPro" id="IPR055170">
    <property type="entry name" value="GFO_IDH_MocA-like_dom"/>
</dbReference>
<dbReference type="Pfam" id="PF01408">
    <property type="entry name" value="GFO_IDH_MocA"/>
    <property type="match status" value="1"/>
</dbReference>
<keyword evidence="6" id="KW-1185">Reference proteome</keyword>
<evidence type="ECO:0000256" key="2">
    <source>
        <dbReference type="ARBA" id="ARBA00023002"/>
    </source>
</evidence>
<evidence type="ECO:0000259" key="3">
    <source>
        <dbReference type="Pfam" id="PF01408"/>
    </source>
</evidence>
<dbReference type="InterPro" id="IPR036291">
    <property type="entry name" value="NAD(P)-bd_dom_sf"/>
</dbReference>
<evidence type="ECO:0000313" key="5">
    <source>
        <dbReference type="EMBL" id="NIJ51712.1"/>
    </source>
</evidence>
<feature type="domain" description="Gfo/Idh/MocA-like oxidoreductase N-terminal" evidence="3">
    <location>
        <begin position="44"/>
        <end position="167"/>
    </location>
</feature>
<comment type="caution">
    <text evidence="5">The sequence shown here is derived from an EMBL/GenBank/DDBJ whole genome shotgun (WGS) entry which is preliminary data.</text>
</comment>
<proteinExistence type="inferred from homology"/>
<dbReference type="Pfam" id="PF22725">
    <property type="entry name" value="GFO_IDH_MocA_C3"/>
    <property type="match status" value="1"/>
</dbReference>
<reference evidence="5 6" key="1">
    <citation type="submission" date="2020-03" db="EMBL/GenBank/DDBJ databases">
        <title>Genomic Encyclopedia of Type Strains, Phase IV (KMG-IV): sequencing the most valuable type-strain genomes for metagenomic binning, comparative biology and taxonomic classification.</title>
        <authorList>
            <person name="Goeker M."/>
        </authorList>
    </citation>
    <scope>NUCLEOTIDE SEQUENCE [LARGE SCALE GENOMIC DNA]</scope>
    <source>
        <strain evidence="5 6">DSM 102865</strain>
    </source>
</reference>
<organism evidence="5 6">
    <name type="scientific">Dyadobacter arcticus</name>
    <dbReference type="NCBI Taxonomy" id="1078754"/>
    <lineage>
        <taxon>Bacteria</taxon>
        <taxon>Pseudomonadati</taxon>
        <taxon>Bacteroidota</taxon>
        <taxon>Cytophagia</taxon>
        <taxon>Cytophagales</taxon>
        <taxon>Spirosomataceae</taxon>
        <taxon>Dyadobacter</taxon>
    </lineage>
</organism>
<dbReference type="InterPro" id="IPR008354">
    <property type="entry name" value="Glc-Fru_OxRdtase_bac"/>
</dbReference>
<evidence type="ECO:0000313" key="6">
    <source>
        <dbReference type="Proteomes" id="UP001179181"/>
    </source>
</evidence>
<dbReference type="Gene3D" id="3.30.360.10">
    <property type="entry name" value="Dihydrodipicolinate Reductase, domain 2"/>
    <property type="match status" value="1"/>
</dbReference>
<keyword evidence="2" id="KW-0560">Oxidoreductase</keyword>
<dbReference type="SUPFAM" id="SSF51735">
    <property type="entry name" value="NAD(P)-binding Rossmann-fold domains"/>
    <property type="match status" value="1"/>
</dbReference>
<protein>
    <submittedName>
        <fullName evidence="5">Dehydrogenase</fullName>
    </submittedName>
</protein>
<dbReference type="Proteomes" id="UP001179181">
    <property type="component" value="Unassembled WGS sequence"/>
</dbReference>
<dbReference type="PANTHER" id="PTHR22604:SF105">
    <property type="entry name" value="TRANS-1,2-DIHYDROBENZENE-1,2-DIOL DEHYDROGENASE"/>
    <property type="match status" value="1"/>
</dbReference>
<dbReference type="InterPro" id="IPR050984">
    <property type="entry name" value="Gfo/Idh/MocA_domain"/>
</dbReference>